<dbReference type="Proteomes" id="UP000322025">
    <property type="component" value="Unassembled WGS sequence"/>
</dbReference>
<proteinExistence type="predicted"/>
<organism evidence="2 3">
    <name type="scientific">Mediterraneibacter catenae</name>
    <dbReference type="NCBI Taxonomy" id="2594882"/>
    <lineage>
        <taxon>Bacteria</taxon>
        <taxon>Bacillati</taxon>
        <taxon>Bacillota</taxon>
        <taxon>Clostridia</taxon>
        <taxon>Lachnospirales</taxon>
        <taxon>Lachnospiraceae</taxon>
        <taxon>Mediterraneibacter</taxon>
    </lineage>
</organism>
<name>A0A5M9I4Y3_9FIRM</name>
<sequence length="425" mass="49518">MKKNIKRVFRDFSYLECSAFADYLHEMSLEGWHFTSWKFGLIFEKGEPEDIVYAAEVFPKGRESDSQPGKDAEEYAEYCEAAGWRLIDGRRRFCIFRRIQDDAVPIVTEEERFQNVKKAEIRHLLDRSAGFALLAGMDWLQFFTINFDRWVFSQMWLLLLAGLTFMCLLYLLQLGVLFFWSRRAKRELESRGSIYYGQRKRVRAANEIWALFIMVLLIYCAGDILSICSIIMLIIAVIIIFAVRIVMIYMRPSWEAQIAVWTLIPYCFVLIFVAGIVSDVIQMEEGDYDLSDVPLVQSDYREVEGEPDYLDHGHEESVLGSMDYYMVSYDHGQTDSEGQSLSDSLTYTVYRSKHPWILEKLWEDEYKSEESVDCSASWQAERALETWEGSGNYLVMYDEMLLVLSSDTELDDAQIQIVMEKLGVI</sequence>
<keyword evidence="1" id="KW-1133">Transmembrane helix</keyword>
<keyword evidence="1" id="KW-0812">Transmembrane</keyword>
<protein>
    <submittedName>
        <fullName evidence="2">DUF2812 domain-containing protein</fullName>
    </submittedName>
</protein>
<dbReference type="InterPro" id="IPR021359">
    <property type="entry name" value="DUF2812"/>
</dbReference>
<dbReference type="EMBL" id="VMSO01000001">
    <property type="protein sequence ID" value="KAA8502841.1"/>
    <property type="molecule type" value="Genomic_DNA"/>
</dbReference>
<keyword evidence="1" id="KW-0472">Membrane</keyword>
<comment type="caution">
    <text evidence="2">The sequence shown here is derived from an EMBL/GenBank/DDBJ whole genome shotgun (WGS) entry which is preliminary data.</text>
</comment>
<dbReference type="OrthoDB" id="1650893at2"/>
<keyword evidence="3" id="KW-1185">Reference proteome</keyword>
<dbReference type="RefSeq" id="WP_150310006.1">
    <property type="nucleotide sequence ID" value="NZ_VMSO01000001.1"/>
</dbReference>
<feature type="transmembrane region" description="Helical" evidence="1">
    <location>
        <begin position="124"/>
        <end position="143"/>
    </location>
</feature>
<evidence type="ECO:0000313" key="3">
    <source>
        <dbReference type="Proteomes" id="UP000322025"/>
    </source>
</evidence>
<reference evidence="2" key="1">
    <citation type="submission" date="2019-07" db="EMBL/GenBank/DDBJ databases">
        <authorList>
            <person name="Wongkuna S."/>
            <person name="Scaria J."/>
        </authorList>
    </citation>
    <scope>NUCLEOTIDE SEQUENCE [LARGE SCALE GENOMIC DNA]</scope>
    <source>
        <strain evidence="2">SW178</strain>
    </source>
</reference>
<feature type="transmembrane region" description="Helical" evidence="1">
    <location>
        <begin position="258"/>
        <end position="277"/>
    </location>
</feature>
<accession>A0A5M9I4Y3</accession>
<gene>
    <name evidence="2" type="ORF">FNY66_00830</name>
</gene>
<feature type="transmembrane region" description="Helical" evidence="1">
    <location>
        <begin position="155"/>
        <end position="180"/>
    </location>
</feature>
<feature type="transmembrane region" description="Helical" evidence="1">
    <location>
        <begin position="224"/>
        <end position="246"/>
    </location>
</feature>
<evidence type="ECO:0000256" key="1">
    <source>
        <dbReference type="SAM" id="Phobius"/>
    </source>
</evidence>
<evidence type="ECO:0000313" key="2">
    <source>
        <dbReference type="EMBL" id="KAA8502841.1"/>
    </source>
</evidence>
<dbReference type="Pfam" id="PF11193">
    <property type="entry name" value="DUF2812"/>
    <property type="match status" value="1"/>
</dbReference>
<dbReference type="AlphaFoldDB" id="A0A5M9I4Y3"/>